<protein>
    <recommendedName>
        <fullName evidence="2">site-specific DNA-methyltransferase (adenine-specific)</fullName>
        <ecNumber evidence="2">2.1.1.72</ecNumber>
    </recommendedName>
</protein>
<dbReference type="RefSeq" id="WP_345270928.1">
    <property type="nucleotide sequence ID" value="NZ_BAABHB010000016.1"/>
</dbReference>
<comment type="catalytic activity">
    <reaction evidence="6">
        <text>a 2'-deoxyadenosine in DNA + S-adenosyl-L-methionine = an N(6)-methyl-2'-deoxyadenosine in DNA + S-adenosyl-L-homocysteine + H(+)</text>
        <dbReference type="Rhea" id="RHEA:15197"/>
        <dbReference type="Rhea" id="RHEA-COMP:12418"/>
        <dbReference type="Rhea" id="RHEA-COMP:12419"/>
        <dbReference type="ChEBI" id="CHEBI:15378"/>
        <dbReference type="ChEBI" id="CHEBI:57856"/>
        <dbReference type="ChEBI" id="CHEBI:59789"/>
        <dbReference type="ChEBI" id="CHEBI:90615"/>
        <dbReference type="ChEBI" id="CHEBI:90616"/>
        <dbReference type="EC" id="2.1.1.72"/>
    </reaction>
</comment>
<dbReference type="InterPro" id="IPR002941">
    <property type="entry name" value="DNA_methylase_N4/N6"/>
</dbReference>
<dbReference type="PROSITE" id="PS00092">
    <property type="entry name" value="N6_MTASE"/>
    <property type="match status" value="1"/>
</dbReference>
<dbReference type="InterPro" id="IPR002295">
    <property type="entry name" value="N4/N6-MTase_EcoPI_Mod-like"/>
</dbReference>
<keyword evidence="9" id="KW-1185">Reference proteome</keyword>
<evidence type="ECO:0000256" key="4">
    <source>
        <dbReference type="ARBA" id="ARBA00022679"/>
    </source>
</evidence>
<evidence type="ECO:0000256" key="1">
    <source>
        <dbReference type="ARBA" id="ARBA00006594"/>
    </source>
</evidence>
<dbReference type="Gene3D" id="3.40.50.150">
    <property type="entry name" value="Vaccinia Virus protein VP39"/>
    <property type="match status" value="1"/>
</dbReference>
<dbReference type="InterPro" id="IPR029063">
    <property type="entry name" value="SAM-dependent_MTases_sf"/>
</dbReference>
<evidence type="ECO:0000256" key="5">
    <source>
        <dbReference type="ARBA" id="ARBA00022691"/>
    </source>
</evidence>
<dbReference type="Proteomes" id="UP001500936">
    <property type="component" value="Unassembled WGS sequence"/>
</dbReference>
<dbReference type="EC" id="2.1.1.72" evidence="2"/>
<dbReference type="InterPro" id="IPR002052">
    <property type="entry name" value="DNA_methylase_N6_adenine_CS"/>
</dbReference>
<accession>A0ABP8KWP4</accession>
<comment type="caution">
    <text evidence="8">The sequence shown here is derived from an EMBL/GenBank/DDBJ whole genome shotgun (WGS) entry which is preliminary data.</text>
</comment>
<proteinExistence type="inferred from homology"/>
<dbReference type="Pfam" id="PF01555">
    <property type="entry name" value="N6_N4_Mtase"/>
    <property type="match status" value="1"/>
</dbReference>
<organism evidence="8 9">
    <name type="scientific">Nibrella viscosa</name>
    <dbReference type="NCBI Taxonomy" id="1084524"/>
    <lineage>
        <taxon>Bacteria</taxon>
        <taxon>Pseudomonadati</taxon>
        <taxon>Bacteroidota</taxon>
        <taxon>Cytophagia</taxon>
        <taxon>Cytophagales</taxon>
        <taxon>Spirosomataceae</taxon>
        <taxon>Nibrella</taxon>
    </lineage>
</organism>
<evidence type="ECO:0000313" key="8">
    <source>
        <dbReference type="EMBL" id="GAA4418219.1"/>
    </source>
</evidence>
<evidence type="ECO:0000256" key="6">
    <source>
        <dbReference type="ARBA" id="ARBA00047942"/>
    </source>
</evidence>
<dbReference type="EMBL" id="BAABHB010000016">
    <property type="protein sequence ID" value="GAA4418219.1"/>
    <property type="molecule type" value="Genomic_DNA"/>
</dbReference>
<keyword evidence="5" id="KW-0949">S-adenosyl-L-methionine</keyword>
<reference evidence="9" key="1">
    <citation type="journal article" date="2019" name="Int. J. Syst. Evol. Microbiol.">
        <title>The Global Catalogue of Microorganisms (GCM) 10K type strain sequencing project: providing services to taxonomists for standard genome sequencing and annotation.</title>
        <authorList>
            <consortium name="The Broad Institute Genomics Platform"/>
            <consortium name="The Broad Institute Genome Sequencing Center for Infectious Disease"/>
            <person name="Wu L."/>
            <person name="Ma J."/>
        </authorList>
    </citation>
    <scope>NUCLEOTIDE SEQUENCE [LARGE SCALE GENOMIC DNA]</scope>
    <source>
        <strain evidence="9">JCM 17925</strain>
    </source>
</reference>
<comment type="similarity">
    <text evidence="1">Belongs to the N(4)/N(6)-methyltransferase family.</text>
</comment>
<keyword evidence="4" id="KW-0808">Transferase</keyword>
<dbReference type="SUPFAM" id="SSF53335">
    <property type="entry name" value="S-adenosyl-L-methionine-dependent methyltransferases"/>
    <property type="match status" value="1"/>
</dbReference>
<dbReference type="PRINTS" id="PR00506">
    <property type="entry name" value="D21N6MTFRASE"/>
</dbReference>
<sequence length="686" mass="78511">MIPQLSEDERLFLIDKLQNGEPLPADFKYKLFPTLQREYELVYAGKMRKEDLLADEDGTTAMPLQVEKVFNGTREGFADGWRNLMVFGDNLQFLKTLYANTDELIRDRVKGQVKLIYIDPPFATDSDFNSKTGQLAYTDKAKGSDFVEFLRRRLIVAKEILASDGTIYVHLDVKKGHTIKLLLDEVFTGFQFAEIVWVCGLMGSGKFFPKAHETIYCYKAPNAAFNPPPRLGYSKRITNALVKDENGWFYTRGRESSGGSNYLKTYICKNPNLTKEEAIEEANKNRPQTAWDVWIGKDEIAEAFNDYPVGTYAFVEQDSTGYPTQKPEELLKRIIEASTNLNDIVFDFFGGSGTTAAVAEKLGRRWITCDIGKLSFYTMQKRLLQIQNSKSLTNPKQKHGIPARTFATVNAGLYDIAKLNQLDRDNYRAFVLNLFEIDPKSQHINGIRVDGQRFGYYAMIWNFWDFKESEVDEDFLNDLHSSLRGRVGNRFYIIAPANQVGFIADYHEIEGVRYYFLKVPYQIIQELHKKEFARFRQPQSKSKINDLSDAVGFHFMRQPKVESRLEGSELIISHFTSLYSEEGTGRDMANFESLSMVLWDADYNGSEFLMTGSVFAADLIASRKQKQKDLEKAESEGGNLFVEQLRQELTNQTDLRIPLTSVGARVAVVFIDIYGNEFKIEFKPVQ</sequence>
<evidence type="ECO:0000313" key="9">
    <source>
        <dbReference type="Proteomes" id="UP001500936"/>
    </source>
</evidence>
<name>A0ABP8KWP4_9BACT</name>
<keyword evidence="3" id="KW-0489">Methyltransferase</keyword>
<feature type="domain" description="DNA methylase N-4/N-6" evidence="7">
    <location>
        <begin position="113"/>
        <end position="373"/>
    </location>
</feature>
<evidence type="ECO:0000259" key="7">
    <source>
        <dbReference type="Pfam" id="PF01555"/>
    </source>
</evidence>
<evidence type="ECO:0000256" key="3">
    <source>
        <dbReference type="ARBA" id="ARBA00022603"/>
    </source>
</evidence>
<gene>
    <name evidence="8" type="ORF">GCM10023187_51420</name>
</gene>
<evidence type="ECO:0000256" key="2">
    <source>
        <dbReference type="ARBA" id="ARBA00011900"/>
    </source>
</evidence>